<dbReference type="SMART" id="SM00220">
    <property type="entry name" value="S_TKc"/>
    <property type="match status" value="1"/>
</dbReference>
<feature type="domain" description="Protein kinase" evidence="7">
    <location>
        <begin position="9"/>
        <end position="264"/>
    </location>
</feature>
<dbReference type="Gene3D" id="1.10.510.10">
    <property type="entry name" value="Transferase(Phosphotransferase) domain 1"/>
    <property type="match status" value="1"/>
</dbReference>
<keyword evidence="3" id="KW-0808">Transferase</keyword>
<evidence type="ECO:0000256" key="1">
    <source>
        <dbReference type="ARBA" id="ARBA00012513"/>
    </source>
</evidence>
<dbReference type="EC" id="2.7.11.1" evidence="1"/>
<dbReference type="InterPro" id="IPR008271">
    <property type="entry name" value="Ser/Thr_kinase_AS"/>
</dbReference>
<dbReference type="InterPro" id="IPR011009">
    <property type="entry name" value="Kinase-like_dom_sf"/>
</dbReference>
<keyword evidence="2 8" id="KW-0723">Serine/threonine-protein kinase</keyword>
<evidence type="ECO:0000313" key="9">
    <source>
        <dbReference type="Proteomes" id="UP000521748"/>
    </source>
</evidence>
<keyword evidence="6" id="KW-0067">ATP-binding</keyword>
<dbReference type="AlphaFoldDB" id="A0A7Y9LSD7"/>
<dbReference type="GO" id="GO:0004674">
    <property type="term" value="F:protein serine/threonine kinase activity"/>
    <property type="evidence" value="ECO:0007669"/>
    <property type="project" value="UniProtKB-KW"/>
</dbReference>
<reference evidence="8 9" key="1">
    <citation type="submission" date="2020-07" db="EMBL/GenBank/DDBJ databases">
        <title>Sequencing the genomes of 1000 actinobacteria strains.</title>
        <authorList>
            <person name="Klenk H.-P."/>
        </authorList>
    </citation>
    <scope>NUCLEOTIDE SEQUENCE [LARGE SCALE GENOMIC DNA]</scope>
    <source>
        <strain evidence="8 9">DSM 102047</strain>
    </source>
</reference>
<evidence type="ECO:0000256" key="2">
    <source>
        <dbReference type="ARBA" id="ARBA00022527"/>
    </source>
</evidence>
<dbReference type="CDD" id="cd14014">
    <property type="entry name" value="STKc_PknB_like"/>
    <property type="match status" value="1"/>
</dbReference>
<dbReference type="PROSITE" id="PS50011">
    <property type="entry name" value="PROTEIN_KINASE_DOM"/>
    <property type="match status" value="1"/>
</dbReference>
<dbReference type="PROSITE" id="PS00108">
    <property type="entry name" value="PROTEIN_KINASE_ST"/>
    <property type="match status" value="1"/>
</dbReference>
<protein>
    <recommendedName>
        <fullName evidence="1">non-specific serine/threonine protein kinase</fullName>
        <ecNumber evidence="1">2.7.11.1</ecNumber>
    </recommendedName>
</protein>
<evidence type="ECO:0000313" key="8">
    <source>
        <dbReference type="EMBL" id="NYE94718.1"/>
    </source>
</evidence>
<sequence length="275" mass="29551">MDRVLCERYRLIRRIGVGAAAAVFRAEDLKLSRQVAVKIFSADVTDVQRQEQELRALAKLQHPFLISLFDCGVCDSDLDGPRAFMVMELIEGSDLRELLVAPEASGGLAAPRVAKLGWALAQALLAVHSAGVVHRDVKPANILLGRSELPILCDFGIARLHDSAEATSPGLTIGTASYLSPEQALGEPVHSSADIYSLGLVLLECLSGDKAFPGSALESSIARLLHDPAIPQELEGYWPELLTAMTARNPSERPQAAECAEALFELQIRQAAHAG</sequence>
<keyword evidence="9" id="KW-1185">Reference proteome</keyword>
<keyword evidence="4" id="KW-0547">Nucleotide-binding</keyword>
<evidence type="ECO:0000259" key="7">
    <source>
        <dbReference type="PROSITE" id="PS50011"/>
    </source>
</evidence>
<evidence type="ECO:0000256" key="5">
    <source>
        <dbReference type="ARBA" id="ARBA00022777"/>
    </source>
</evidence>
<dbReference type="PANTHER" id="PTHR43289:SF6">
    <property type="entry name" value="SERINE_THREONINE-PROTEIN KINASE NEKL-3"/>
    <property type="match status" value="1"/>
</dbReference>
<evidence type="ECO:0000256" key="4">
    <source>
        <dbReference type="ARBA" id="ARBA00022741"/>
    </source>
</evidence>
<keyword evidence="5 8" id="KW-0418">Kinase</keyword>
<dbReference type="EMBL" id="JACBYQ010000001">
    <property type="protein sequence ID" value="NYE94718.1"/>
    <property type="molecule type" value="Genomic_DNA"/>
</dbReference>
<comment type="caution">
    <text evidence="8">The sequence shown here is derived from an EMBL/GenBank/DDBJ whole genome shotgun (WGS) entry which is preliminary data.</text>
</comment>
<dbReference type="Gene3D" id="3.30.200.20">
    <property type="entry name" value="Phosphorylase Kinase, domain 1"/>
    <property type="match status" value="1"/>
</dbReference>
<evidence type="ECO:0000256" key="3">
    <source>
        <dbReference type="ARBA" id="ARBA00022679"/>
    </source>
</evidence>
<gene>
    <name evidence="8" type="ORF">FHU41_000939</name>
</gene>
<proteinExistence type="predicted"/>
<dbReference type="Proteomes" id="UP000521748">
    <property type="component" value="Unassembled WGS sequence"/>
</dbReference>
<dbReference type="Pfam" id="PF00069">
    <property type="entry name" value="Pkinase"/>
    <property type="match status" value="1"/>
</dbReference>
<name>A0A7Y9LSD7_9MICC</name>
<organism evidence="8 9">
    <name type="scientific">Psychromicrobium silvestre</name>
    <dbReference type="NCBI Taxonomy" id="1645614"/>
    <lineage>
        <taxon>Bacteria</taxon>
        <taxon>Bacillati</taxon>
        <taxon>Actinomycetota</taxon>
        <taxon>Actinomycetes</taxon>
        <taxon>Micrococcales</taxon>
        <taxon>Micrococcaceae</taxon>
        <taxon>Psychromicrobium</taxon>
    </lineage>
</organism>
<dbReference type="GO" id="GO:0005524">
    <property type="term" value="F:ATP binding"/>
    <property type="evidence" value="ECO:0007669"/>
    <property type="project" value="UniProtKB-KW"/>
</dbReference>
<dbReference type="RefSeq" id="WP_179388447.1">
    <property type="nucleotide sequence ID" value="NZ_JACBYQ010000001.1"/>
</dbReference>
<dbReference type="SUPFAM" id="SSF56112">
    <property type="entry name" value="Protein kinase-like (PK-like)"/>
    <property type="match status" value="1"/>
</dbReference>
<accession>A0A7Y9LSD7</accession>
<dbReference type="PANTHER" id="PTHR43289">
    <property type="entry name" value="MITOGEN-ACTIVATED PROTEIN KINASE KINASE KINASE 20-RELATED"/>
    <property type="match status" value="1"/>
</dbReference>
<evidence type="ECO:0000256" key="6">
    <source>
        <dbReference type="ARBA" id="ARBA00022840"/>
    </source>
</evidence>
<dbReference type="InterPro" id="IPR000719">
    <property type="entry name" value="Prot_kinase_dom"/>
</dbReference>